<protein>
    <submittedName>
        <fullName evidence="1">Uncharacterized protein</fullName>
    </submittedName>
</protein>
<reference evidence="1" key="2">
    <citation type="journal article" date="2015" name="Fish Shellfish Immunol.">
        <title>Early steps in the European eel (Anguilla anguilla)-Vibrio vulnificus interaction in the gills: Role of the RtxA13 toxin.</title>
        <authorList>
            <person name="Callol A."/>
            <person name="Pajuelo D."/>
            <person name="Ebbesson L."/>
            <person name="Teles M."/>
            <person name="MacKenzie S."/>
            <person name="Amaro C."/>
        </authorList>
    </citation>
    <scope>NUCLEOTIDE SEQUENCE</scope>
</reference>
<evidence type="ECO:0000313" key="1">
    <source>
        <dbReference type="EMBL" id="JAH16425.1"/>
    </source>
</evidence>
<reference evidence="1" key="1">
    <citation type="submission" date="2014-11" db="EMBL/GenBank/DDBJ databases">
        <authorList>
            <person name="Amaro Gonzalez C."/>
        </authorList>
    </citation>
    <scope>NUCLEOTIDE SEQUENCE</scope>
</reference>
<name>A0A0E9QJA9_ANGAN</name>
<organism evidence="1">
    <name type="scientific">Anguilla anguilla</name>
    <name type="common">European freshwater eel</name>
    <name type="synonym">Muraena anguilla</name>
    <dbReference type="NCBI Taxonomy" id="7936"/>
    <lineage>
        <taxon>Eukaryota</taxon>
        <taxon>Metazoa</taxon>
        <taxon>Chordata</taxon>
        <taxon>Craniata</taxon>
        <taxon>Vertebrata</taxon>
        <taxon>Euteleostomi</taxon>
        <taxon>Actinopterygii</taxon>
        <taxon>Neopterygii</taxon>
        <taxon>Teleostei</taxon>
        <taxon>Anguilliformes</taxon>
        <taxon>Anguillidae</taxon>
        <taxon>Anguilla</taxon>
    </lineage>
</organism>
<dbReference type="EMBL" id="GBXM01092152">
    <property type="protein sequence ID" value="JAH16425.1"/>
    <property type="molecule type" value="Transcribed_RNA"/>
</dbReference>
<dbReference type="AlphaFoldDB" id="A0A0E9QJA9"/>
<accession>A0A0E9QJA9</accession>
<sequence length="47" mass="5526">MFFRQASIITEFNSTTCCFKRNCACPNCQNKRLPRYICITHTIASHR</sequence>
<proteinExistence type="predicted"/>